<name>A0AAP2CNK9_9BACT</name>
<evidence type="ECO:0008006" key="3">
    <source>
        <dbReference type="Google" id="ProtNLM"/>
    </source>
</evidence>
<comment type="caution">
    <text evidence="1">The sequence shown here is derived from an EMBL/GenBank/DDBJ whole genome shotgun (WGS) entry which is preliminary data.</text>
</comment>
<dbReference type="EMBL" id="JAHCMY010000020">
    <property type="protein sequence ID" value="MBS9525840.1"/>
    <property type="molecule type" value="Genomic_DNA"/>
</dbReference>
<organism evidence="1 2">
    <name type="scientific">Litoribacter ruber</name>
    <dbReference type="NCBI Taxonomy" id="702568"/>
    <lineage>
        <taxon>Bacteria</taxon>
        <taxon>Pseudomonadati</taxon>
        <taxon>Bacteroidota</taxon>
        <taxon>Cytophagia</taxon>
        <taxon>Cytophagales</taxon>
        <taxon>Cyclobacteriaceae</taxon>
        <taxon>Litoribacter</taxon>
    </lineage>
</organism>
<reference evidence="1 2" key="1">
    <citation type="submission" date="2021-05" db="EMBL/GenBank/DDBJ databases">
        <authorList>
            <person name="Zhang Z.D."/>
            <person name="Osman G."/>
        </authorList>
    </citation>
    <scope>NUCLEOTIDE SEQUENCE [LARGE SCALE GENOMIC DNA]</scope>
    <source>
        <strain evidence="1 2">KCTC 32217</strain>
    </source>
</reference>
<evidence type="ECO:0000313" key="1">
    <source>
        <dbReference type="EMBL" id="MBS9525840.1"/>
    </source>
</evidence>
<sequence>MNVIPDKIQIVDVELLEFSFNRVGETNSSIKQVPSLEIGMHHELSKEDRILKFVFDGKLELKNEAQDILCKCNFKCSFVLKVENLDDFKREDGETIKFDPIIGLTCTGITYSTLRGIVFSKLLGTPLEHYMLPVIDPKSLMR</sequence>
<gene>
    <name evidence="1" type="ORF">KI659_17600</name>
</gene>
<dbReference type="AlphaFoldDB" id="A0AAP2CNK9"/>
<keyword evidence="2" id="KW-1185">Reference proteome</keyword>
<accession>A0AAP2CNK9</accession>
<dbReference type="Proteomes" id="UP001319104">
    <property type="component" value="Unassembled WGS sequence"/>
</dbReference>
<proteinExistence type="predicted"/>
<evidence type="ECO:0000313" key="2">
    <source>
        <dbReference type="Proteomes" id="UP001319104"/>
    </source>
</evidence>
<protein>
    <recommendedName>
        <fullName evidence="3">Preprotein translocase subunit SecB</fullName>
    </recommendedName>
</protein>
<dbReference type="RefSeq" id="WP_213946699.1">
    <property type="nucleotide sequence ID" value="NZ_JAHCMY010000020.1"/>
</dbReference>